<dbReference type="GO" id="GO:0032264">
    <property type="term" value="P:IMP salvage"/>
    <property type="evidence" value="ECO:0007669"/>
    <property type="project" value="TreeGrafter"/>
</dbReference>
<dbReference type="RefSeq" id="WP_009136841.1">
    <property type="nucleotide sequence ID" value="NZ_JH594596.1"/>
</dbReference>
<keyword evidence="4" id="KW-0808">Transferase</keyword>
<dbReference type="EMBL" id="ADMC01000022">
    <property type="protein sequence ID" value="EHP47840.1"/>
    <property type="molecule type" value="Genomic_DNA"/>
</dbReference>
<dbReference type="PANTHER" id="PTHR43340">
    <property type="entry name" value="HYPOXANTHINE-GUANINE PHOSPHORIBOSYLTRANSFERASE"/>
    <property type="match status" value="1"/>
</dbReference>
<evidence type="ECO:0000256" key="1">
    <source>
        <dbReference type="ARBA" id="ARBA00048811"/>
    </source>
</evidence>
<keyword evidence="5" id="KW-1185">Reference proteome</keyword>
<keyword evidence="4" id="KW-0328">Glycosyltransferase</keyword>
<evidence type="ECO:0000259" key="3">
    <source>
        <dbReference type="Pfam" id="PF00156"/>
    </source>
</evidence>
<dbReference type="GeneID" id="98069258"/>
<organism evidence="4 5">
    <name type="scientific">Odoribacter laneus YIT 12061</name>
    <dbReference type="NCBI Taxonomy" id="742817"/>
    <lineage>
        <taxon>Bacteria</taxon>
        <taxon>Pseudomonadati</taxon>
        <taxon>Bacteroidota</taxon>
        <taxon>Bacteroidia</taxon>
        <taxon>Bacteroidales</taxon>
        <taxon>Odoribacteraceae</taxon>
        <taxon>Odoribacter</taxon>
    </lineage>
</organism>
<dbReference type="GO" id="GO:0006178">
    <property type="term" value="P:guanine salvage"/>
    <property type="evidence" value="ECO:0007669"/>
    <property type="project" value="TreeGrafter"/>
</dbReference>
<comment type="caution">
    <text evidence="4">The sequence shown here is derived from an EMBL/GenBank/DDBJ whole genome shotgun (WGS) entry which is preliminary data.</text>
</comment>
<dbReference type="InterPro" id="IPR050408">
    <property type="entry name" value="HGPRT"/>
</dbReference>
<dbReference type="GO" id="GO:0032263">
    <property type="term" value="P:GMP salvage"/>
    <property type="evidence" value="ECO:0007669"/>
    <property type="project" value="TreeGrafter"/>
</dbReference>
<dbReference type="SUPFAM" id="SSF53271">
    <property type="entry name" value="PRTase-like"/>
    <property type="match status" value="1"/>
</dbReference>
<dbReference type="InterPro" id="IPR000836">
    <property type="entry name" value="PRTase_dom"/>
</dbReference>
<comment type="catalytic activity">
    <reaction evidence="1">
        <text>GMP + diphosphate = guanine + 5-phospho-alpha-D-ribose 1-diphosphate</text>
        <dbReference type="Rhea" id="RHEA:25424"/>
        <dbReference type="ChEBI" id="CHEBI:16235"/>
        <dbReference type="ChEBI" id="CHEBI:33019"/>
        <dbReference type="ChEBI" id="CHEBI:58017"/>
        <dbReference type="ChEBI" id="CHEBI:58115"/>
        <dbReference type="EC" id="2.4.2.8"/>
    </reaction>
    <physiologicalReaction direction="right-to-left" evidence="1">
        <dbReference type="Rhea" id="RHEA:25426"/>
    </physiologicalReaction>
</comment>
<proteinExistence type="predicted"/>
<accession>H1DHF7</accession>
<reference evidence="4 5" key="1">
    <citation type="submission" date="2012-01" db="EMBL/GenBank/DDBJ databases">
        <title>The Genome Sequence of Odoribacter laneus YIT 12061.</title>
        <authorList>
            <consortium name="The Broad Institute Genome Sequencing Platform"/>
            <person name="Earl A."/>
            <person name="Ward D."/>
            <person name="Feldgarden M."/>
            <person name="Gevers D."/>
            <person name="Morotomi M."/>
            <person name="Young S.K."/>
            <person name="Zeng Q."/>
            <person name="Gargeya S."/>
            <person name="Fitzgerald M."/>
            <person name="Haas B."/>
            <person name="Abouelleil A."/>
            <person name="Alvarado L."/>
            <person name="Arachchi H.M."/>
            <person name="Berlin A."/>
            <person name="Chapman S.B."/>
            <person name="Gearin G."/>
            <person name="Goldberg J."/>
            <person name="Griggs A."/>
            <person name="Gujja S."/>
            <person name="Hansen M."/>
            <person name="Heiman D."/>
            <person name="Howarth C."/>
            <person name="Larimer J."/>
            <person name="Lui A."/>
            <person name="MacDonald P.J.P."/>
            <person name="McCowen C."/>
            <person name="Montmayeur A."/>
            <person name="Murphy C."/>
            <person name="Neiman D."/>
            <person name="Pearson M."/>
            <person name="Priest M."/>
            <person name="Roberts A."/>
            <person name="Saif S."/>
            <person name="Shea T."/>
            <person name="Sisk P."/>
            <person name="Stolte C."/>
            <person name="Sykes S."/>
            <person name="Wortman J."/>
            <person name="Nusbaum C."/>
            <person name="Birren B."/>
        </authorList>
    </citation>
    <scope>NUCLEOTIDE SEQUENCE [LARGE SCALE GENOMIC DNA]</scope>
    <source>
        <strain evidence="4 5">YIT 12061</strain>
    </source>
</reference>
<dbReference type="Gene3D" id="3.40.50.2020">
    <property type="match status" value="1"/>
</dbReference>
<dbReference type="PATRIC" id="fig|742817.3.peg.1810"/>
<feature type="domain" description="Phosphoribosyltransferase" evidence="3">
    <location>
        <begin position="20"/>
        <end position="164"/>
    </location>
</feature>
<evidence type="ECO:0000313" key="4">
    <source>
        <dbReference type="EMBL" id="EHP47840.1"/>
    </source>
</evidence>
<dbReference type="PANTHER" id="PTHR43340:SF1">
    <property type="entry name" value="HYPOXANTHINE PHOSPHORIBOSYLTRANSFERASE"/>
    <property type="match status" value="1"/>
</dbReference>
<evidence type="ECO:0000313" key="5">
    <source>
        <dbReference type="Proteomes" id="UP000004892"/>
    </source>
</evidence>
<dbReference type="HOGENOM" id="CLU_073615_0_2_10"/>
<evidence type="ECO:0000256" key="2">
    <source>
        <dbReference type="ARBA" id="ARBA00049402"/>
    </source>
</evidence>
<protein>
    <submittedName>
        <fullName evidence="4">Hypoxanthine phosphoribosyltransferase</fullName>
    </submittedName>
</protein>
<dbReference type="GO" id="GO:0005829">
    <property type="term" value="C:cytosol"/>
    <property type="evidence" value="ECO:0007669"/>
    <property type="project" value="TreeGrafter"/>
</dbReference>
<comment type="catalytic activity">
    <reaction evidence="2">
        <text>IMP + diphosphate = hypoxanthine + 5-phospho-alpha-D-ribose 1-diphosphate</text>
        <dbReference type="Rhea" id="RHEA:17973"/>
        <dbReference type="ChEBI" id="CHEBI:17368"/>
        <dbReference type="ChEBI" id="CHEBI:33019"/>
        <dbReference type="ChEBI" id="CHEBI:58017"/>
        <dbReference type="ChEBI" id="CHEBI:58053"/>
        <dbReference type="EC" id="2.4.2.8"/>
    </reaction>
    <physiologicalReaction direction="right-to-left" evidence="2">
        <dbReference type="Rhea" id="RHEA:17975"/>
    </physiologicalReaction>
</comment>
<dbReference type="InterPro" id="IPR029057">
    <property type="entry name" value="PRTase-like"/>
</dbReference>
<dbReference type="GO" id="GO:0000287">
    <property type="term" value="F:magnesium ion binding"/>
    <property type="evidence" value="ECO:0007669"/>
    <property type="project" value="TreeGrafter"/>
</dbReference>
<dbReference type="CDD" id="cd06223">
    <property type="entry name" value="PRTases_typeI"/>
    <property type="match status" value="1"/>
</dbReference>
<dbReference type="Proteomes" id="UP000004892">
    <property type="component" value="Unassembled WGS sequence"/>
</dbReference>
<gene>
    <name evidence="4" type="ORF">HMPREF9449_01693</name>
</gene>
<dbReference type="AlphaFoldDB" id="H1DHF7"/>
<dbReference type="STRING" id="742817.HMPREF9449_01693"/>
<sequence length="183" mass="20470">MKKVKLHDKEFELLIDAATIDQAIAKVANEINKDLKDTKPLFLSILNGSFMFTSDLLKQITIPGTEICFMRIASYEGTSSTGKIKELIGCNVNLTDRTIVILEDMIDSGRSMTYLIDYLKGKNPKAIKVATMFYKPKALTHPVTVDYCALELENDFVVGRGLDYDGLGRNYPDLYILSTATNE</sequence>
<dbReference type="Pfam" id="PF00156">
    <property type="entry name" value="Pribosyltran"/>
    <property type="match status" value="1"/>
</dbReference>
<dbReference type="GO" id="GO:0004422">
    <property type="term" value="F:hypoxanthine phosphoribosyltransferase activity"/>
    <property type="evidence" value="ECO:0007669"/>
    <property type="project" value="TreeGrafter"/>
</dbReference>
<dbReference type="GO" id="GO:0046100">
    <property type="term" value="P:hypoxanthine metabolic process"/>
    <property type="evidence" value="ECO:0007669"/>
    <property type="project" value="TreeGrafter"/>
</dbReference>
<dbReference type="eggNOG" id="COG0634">
    <property type="taxonomic scope" value="Bacteria"/>
</dbReference>
<name>H1DHF7_9BACT</name>